<dbReference type="Proteomes" id="UP001188597">
    <property type="component" value="Unassembled WGS sequence"/>
</dbReference>
<evidence type="ECO:0000313" key="2">
    <source>
        <dbReference type="EMBL" id="KAK2999995.1"/>
    </source>
</evidence>
<keyword evidence="3" id="KW-1185">Reference proteome</keyword>
<feature type="coiled-coil region" evidence="1">
    <location>
        <begin position="253"/>
        <end position="312"/>
    </location>
</feature>
<evidence type="ECO:0000313" key="3">
    <source>
        <dbReference type="Proteomes" id="UP001188597"/>
    </source>
</evidence>
<protein>
    <submittedName>
        <fullName evidence="2">Uncharacterized protein</fullName>
    </submittedName>
</protein>
<comment type="caution">
    <text evidence="2">The sequence shown here is derived from an EMBL/GenBank/DDBJ whole genome shotgun (WGS) entry which is preliminary data.</text>
</comment>
<keyword evidence="1" id="KW-0175">Coiled coil</keyword>
<feature type="coiled-coil region" evidence="1">
    <location>
        <begin position="365"/>
        <end position="417"/>
    </location>
</feature>
<dbReference type="PANTHER" id="PTHR36390">
    <property type="entry name" value="MYOSIN HEAVY CHAIN-LIKE PROTEIN"/>
    <property type="match status" value="1"/>
</dbReference>
<evidence type="ECO:0000256" key="1">
    <source>
        <dbReference type="SAM" id="Coils"/>
    </source>
</evidence>
<dbReference type="AlphaFoldDB" id="A0AA88V1J4"/>
<proteinExistence type="predicted"/>
<sequence length="457" mass="52877">MSSPSSGSGSSNSFDIDELLQIQARSLELRKEKNMLRESKSQSFELIRRLEAHVKTLSEVHFKDKKHIQELERELSNCSQEIVKGEIASLGALKGGIVLWQIFGLCLVKHQLWDLDRIEVDDPAFALFPKEYLLKLFLSIMIFLPDYLQDQLHARNAEVNSLRDHVHSLELKLTDFDKLEDIVGSVSKELQRSNSERLILTRKLESKEQELQKSTSHIEKLEDSIASVALEYQCEIESMKLDLLDFEHSCFEANKIREEAAQEKSRVQHLIQDFKLQIQDYQEVIERLDEENRELREKLNTAEMNAKGFCQKMEETFPELMETKNALSSSSEFETNTSTCGYVLGPLLSRLSEGRASDAELKEKLKEMSCQIHKYELLITKLKEELREEKVKSKEEAEDLTQEMAELRYQISGLLEEECKRRACIEQISLQRIAKLEAQIEKQQLKSWSVIQHIPGA</sequence>
<organism evidence="2 3">
    <name type="scientific">Escallonia herrerae</name>
    <dbReference type="NCBI Taxonomy" id="1293975"/>
    <lineage>
        <taxon>Eukaryota</taxon>
        <taxon>Viridiplantae</taxon>
        <taxon>Streptophyta</taxon>
        <taxon>Embryophyta</taxon>
        <taxon>Tracheophyta</taxon>
        <taxon>Spermatophyta</taxon>
        <taxon>Magnoliopsida</taxon>
        <taxon>eudicotyledons</taxon>
        <taxon>Gunneridae</taxon>
        <taxon>Pentapetalae</taxon>
        <taxon>asterids</taxon>
        <taxon>campanulids</taxon>
        <taxon>Escalloniales</taxon>
        <taxon>Escalloniaceae</taxon>
        <taxon>Escallonia</taxon>
    </lineage>
</organism>
<reference evidence="2" key="1">
    <citation type="submission" date="2022-12" db="EMBL/GenBank/DDBJ databases">
        <title>Draft genome assemblies for two species of Escallonia (Escalloniales).</title>
        <authorList>
            <person name="Chanderbali A."/>
            <person name="Dervinis C."/>
            <person name="Anghel I."/>
            <person name="Soltis D."/>
            <person name="Soltis P."/>
            <person name="Zapata F."/>
        </authorList>
    </citation>
    <scope>NUCLEOTIDE SEQUENCE</scope>
    <source>
        <strain evidence="2">UCBG64.0493</strain>
        <tissue evidence="2">Leaf</tissue>
    </source>
</reference>
<feature type="coiled-coil region" evidence="1">
    <location>
        <begin position="190"/>
        <end position="224"/>
    </location>
</feature>
<gene>
    <name evidence="2" type="ORF">RJ639_024190</name>
</gene>
<name>A0AA88V1J4_9ASTE</name>
<accession>A0AA88V1J4</accession>
<dbReference type="PANTHER" id="PTHR36390:SF1">
    <property type="entry name" value="MYOSIN HEAVY CHAIN-LIKE PROTEIN"/>
    <property type="match status" value="1"/>
</dbReference>
<dbReference type="EMBL" id="JAVXUP010003116">
    <property type="protein sequence ID" value="KAK2999995.1"/>
    <property type="molecule type" value="Genomic_DNA"/>
</dbReference>